<evidence type="ECO:0000313" key="10">
    <source>
        <dbReference type="EMBL" id="KAF4397171.1"/>
    </source>
</evidence>
<comment type="similarity">
    <text evidence="2">Belongs to the TrpF family.</text>
</comment>
<keyword evidence="6" id="KW-0057">Aromatic amino acid biosynthesis</keyword>
<dbReference type="GO" id="GO:0000162">
    <property type="term" value="P:L-tryptophan biosynthetic process"/>
    <property type="evidence" value="ECO:0007669"/>
    <property type="project" value="UniProtKB-UniPathway"/>
</dbReference>
<reference evidence="11 12" key="1">
    <citation type="journal article" date="2020" name="bioRxiv">
        <title>Sequence and annotation of 42 cannabis genomes reveals extensive copy number variation in cannabinoid synthesis and pathogen resistance genes.</title>
        <authorList>
            <person name="Mckernan K.J."/>
            <person name="Helbert Y."/>
            <person name="Kane L.T."/>
            <person name="Ebling H."/>
            <person name="Zhang L."/>
            <person name="Liu B."/>
            <person name="Eaton Z."/>
            <person name="Mclaughlin S."/>
            <person name="Kingan S."/>
            <person name="Baybayan P."/>
            <person name="Concepcion G."/>
            <person name="Jordan M."/>
            <person name="Riva A."/>
            <person name="Barbazuk W."/>
            <person name="Harkins T."/>
        </authorList>
    </citation>
    <scope>NUCLEOTIDE SEQUENCE [LARGE SCALE GENOMIC DNA]</scope>
    <source>
        <strain evidence="11 12">cv. Jamaican Lion 4</strain>
        <strain evidence="10">Father</strain>
        <strain evidence="9">Mother</strain>
        <tissue evidence="9">Leaf</tissue>
    </source>
</reference>
<dbReference type="Gene3D" id="3.20.20.70">
    <property type="entry name" value="Aldolase class I"/>
    <property type="match status" value="1"/>
</dbReference>
<proteinExistence type="inferred from homology"/>
<evidence type="ECO:0000256" key="5">
    <source>
        <dbReference type="ARBA" id="ARBA00022822"/>
    </source>
</evidence>
<name>A0A7J6FCW2_CANSA</name>
<evidence type="ECO:0000256" key="7">
    <source>
        <dbReference type="ARBA" id="ARBA00023235"/>
    </source>
</evidence>
<evidence type="ECO:0000313" key="9">
    <source>
        <dbReference type="EMBL" id="KAF4368527.1"/>
    </source>
</evidence>
<dbReference type="Proteomes" id="UP000525078">
    <property type="component" value="Unassembled WGS sequence"/>
</dbReference>
<gene>
    <name evidence="9" type="ORF">F8388_018651</name>
    <name evidence="10" type="ORF">G4B88_009017</name>
</gene>
<keyword evidence="12" id="KW-1185">Reference proteome</keyword>
<dbReference type="InterPro" id="IPR001240">
    <property type="entry name" value="PRAI_dom"/>
</dbReference>
<dbReference type="EC" id="5.3.1.24" evidence="3"/>
<dbReference type="PANTHER" id="PTHR42894:SF1">
    <property type="entry name" value="N-(5'-PHOSPHORIBOSYL)ANTHRANILATE ISOMERASE"/>
    <property type="match status" value="1"/>
</dbReference>
<sequence>MAVTLKSNGFIFFTKNHTHLPFSSIKRSVSIAAETKVARTAQQGPNWEKLCLSNVKPYESNRVTCSAVNRSEEAFITVEEQKKNRPLVKMCGITSARDAAMAAEAGADLIGMIVWPNSKRSVSISVAKEISKVAREFGALPVGVFVDDDIDTILRVSDASNLELVQLHGDNSRAAFPILAQEHRIIYVLHADENGSLLNSITAQESTLVDWVLVDSAKGGSGRGFNWREFKLPNIRSKHGWLLAGGMKSENVCEALSILKPDGVDVSSGICGSDGIHKDPLQISSFINAIDLCCYK</sequence>
<dbReference type="AlphaFoldDB" id="A0A7J6FCW2"/>
<dbReference type="UniPathway" id="UPA00035">
    <property type="reaction ID" value="UER00042"/>
</dbReference>
<dbReference type="HAMAP" id="MF_00135">
    <property type="entry name" value="PRAI"/>
    <property type="match status" value="1"/>
</dbReference>
<dbReference type="Pfam" id="PF00697">
    <property type="entry name" value="PRAI"/>
    <property type="match status" value="1"/>
</dbReference>
<evidence type="ECO:0000313" key="11">
    <source>
        <dbReference type="Proteomes" id="UP000525078"/>
    </source>
</evidence>
<dbReference type="CDD" id="cd00405">
    <property type="entry name" value="PRAI"/>
    <property type="match status" value="1"/>
</dbReference>
<dbReference type="PANTHER" id="PTHR42894">
    <property type="entry name" value="N-(5'-PHOSPHORIBOSYL)ANTHRANILATE ISOMERASE"/>
    <property type="match status" value="1"/>
</dbReference>
<dbReference type="SUPFAM" id="SSF51366">
    <property type="entry name" value="Ribulose-phoshate binding barrel"/>
    <property type="match status" value="1"/>
</dbReference>
<protein>
    <recommendedName>
        <fullName evidence="3">phosphoribosylanthranilate isomerase</fullName>
        <ecNumber evidence="3">5.3.1.24</ecNumber>
    </recommendedName>
</protein>
<feature type="domain" description="N-(5'phosphoribosyl) anthranilate isomerase (PRAI)" evidence="8">
    <location>
        <begin position="88"/>
        <end position="288"/>
    </location>
</feature>
<evidence type="ECO:0000256" key="4">
    <source>
        <dbReference type="ARBA" id="ARBA00022605"/>
    </source>
</evidence>
<comment type="pathway">
    <text evidence="1">Amino-acid biosynthesis; L-tryptophan biosynthesis; L-tryptophan from chorismate: step 3/5.</text>
</comment>
<keyword evidence="4" id="KW-0028">Amino-acid biosynthesis</keyword>
<accession>A0A7J6FCW2</accession>
<comment type="caution">
    <text evidence="9">The sequence shown here is derived from an EMBL/GenBank/DDBJ whole genome shotgun (WGS) entry which is preliminary data.</text>
</comment>
<dbReference type="EMBL" id="JAATIQ010000034">
    <property type="protein sequence ID" value="KAF4397171.1"/>
    <property type="molecule type" value="Genomic_DNA"/>
</dbReference>
<dbReference type="GO" id="GO:0004640">
    <property type="term" value="F:phosphoribosylanthranilate isomerase activity"/>
    <property type="evidence" value="ECO:0007669"/>
    <property type="project" value="UniProtKB-EC"/>
</dbReference>
<dbReference type="FunFam" id="3.20.20.70:FF:000075">
    <property type="entry name" value="Tryptophan biosynthesis protein TRP1"/>
    <property type="match status" value="1"/>
</dbReference>
<evidence type="ECO:0000256" key="6">
    <source>
        <dbReference type="ARBA" id="ARBA00023141"/>
    </source>
</evidence>
<evidence type="ECO:0000313" key="12">
    <source>
        <dbReference type="Proteomes" id="UP000583929"/>
    </source>
</evidence>
<dbReference type="EMBL" id="JAATIP010000134">
    <property type="protein sequence ID" value="KAF4368527.1"/>
    <property type="molecule type" value="Genomic_DNA"/>
</dbReference>
<keyword evidence="7" id="KW-0413">Isomerase</keyword>
<dbReference type="Proteomes" id="UP000583929">
    <property type="component" value="Unassembled WGS sequence"/>
</dbReference>
<evidence type="ECO:0000256" key="1">
    <source>
        <dbReference type="ARBA" id="ARBA00004664"/>
    </source>
</evidence>
<dbReference type="InterPro" id="IPR013785">
    <property type="entry name" value="Aldolase_TIM"/>
</dbReference>
<dbReference type="InterPro" id="IPR011060">
    <property type="entry name" value="RibuloseP-bd_barrel"/>
</dbReference>
<organism evidence="9 11">
    <name type="scientific">Cannabis sativa</name>
    <name type="common">Hemp</name>
    <name type="synonym">Marijuana</name>
    <dbReference type="NCBI Taxonomy" id="3483"/>
    <lineage>
        <taxon>Eukaryota</taxon>
        <taxon>Viridiplantae</taxon>
        <taxon>Streptophyta</taxon>
        <taxon>Embryophyta</taxon>
        <taxon>Tracheophyta</taxon>
        <taxon>Spermatophyta</taxon>
        <taxon>Magnoliopsida</taxon>
        <taxon>eudicotyledons</taxon>
        <taxon>Gunneridae</taxon>
        <taxon>Pentapetalae</taxon>
        <taxon>rosids</taxon>
        <taxon>fabids</taxon>
        <taxon>Rosales</taxon>
        <taxon>Cannabaceae</taxon>
        <taxon>Cannabis</taxon>
    </lineage>
</organism>
<evidence type="ECO:0000256" key="3">
    <source>
        <dbReference type="ARBA" id="ARBA00012572"/>
    </source>
</evidence>
<evidence type="ECO:0000256" key="2">
    <source>
        <dbReference type="ARBA" id="ARBA00007571"/>
    </source>
</evidence>
<dbReference type="InterPro" id="IPR044643">
    <property type="entry name" value="TrpF_fam"/>
</dbReference>
<evidence type="ECO:0000259" key="8">
    <source>
        <dbReference type="Pfam" id="PF00697"/>
    </source>
</evidence>
<keyword evidence="5" id="KW-0822">Tryptophan biosynthesis</keyword>